<dbReference type="CDD" id="cd02000">
    <property type="entry name" value="TPP_E1_PDC_ADC_BCADC"/>
    <property type="match status" value="1"/>
</dbReference>
<dbReference type="InterPro" id="IPR050642">
    <property type="entry name" value="PDH_E1_Alpha_Subunit"/>
</dbReference>
<sequence>MSSTGTEQLQALYLQMCRIRWTEQALALLWRRGLASGEMHLGIGEEAVVAGVVGNLDDRDAMALDYRSTPALVARGVDLTSILLEVVGSPSGLCGGRGGHMHLMSREHLVAASGVVGAPGPLACGFGLAARTKGKGGVAVAFFGDGAVNEGMLMEALNLAAAWRLPVVFVCKDNRWAVTTRSSELTGGGLRRRLGAFGMPLDRVDGRDVESVAAAAARAVARGRAGRGPTVLLASCPRPEGHFLGDPLVRLTSAVGELAAEVRPLVAELVVRPGAPLAQRLSAVKGIGGKAAAVAVHAPARTSDPLRRAARRLPEATSRELAVVARREVETALGRVLGEAVSRA</sequence>
<proteinExistence type="predicted"/>
<dbReference type="EMBL" id="FOHB01000005">
    <property type="protein sequence ID" value="SES34783.1"/>
    <property type="molecule type" value="Genomic_DNA"/>
</dbReference>
<dbReference type="RefSeq" id="WP_177180363.1">
    <property type="nucleotide sequence ID" value="NZ_FOHB01000005.1"/>
</dbReference>
<dbReference type="PANTHER" id="PTHR11516">
    <property type="entry name" value="PYRUVATE DEHYDROGENASE E1 COMPONENT, ALPHA SUBUNIT BACTERIAL AND ORGANELLAR"/>
    <property type="match status" value="1"/>
</dbReference>
<evidence type="ECO:0000256" key="1">
    <source>
        <dbReference type="ARBA" id="ARBA00001964"/>
    </source>
</evidence>
<evidence type="ECO:0000259" key="4">
    <source>
        <dbReference type="Pfam" id="PF00676"/>
    </source>
</evidence>
<dbReference type="Proteomes" id="UP000199019">
    <property type="component" value="Unassembled WGS sequence"/>
</dbReference>
<evidence type="ECO:0000313" key="5">
    <source>
        <dbReference type="EMBL" id="SES34783.1"/>
    </source>
</evidence>
<protein>
    <submittedName>
        <fullName evidence="5">Pyruvate dehydrogenase E1 component alpha subunit</fullName>
    </submittedName>
</protein>
<dbReference type="GO" id="GO:0000287">
    <property type="term" value="F:magnesium ion binding"/>
    <property type="evidence" value="ECO:0007669"/>
    <property type="project" value="UniProtKB-ARBA"/>
</dbReference>
<comment type="cofactor">
    <cofactor evidence="1">
        <name>thiamine diphosphate</name>
        <dbReference type="ChEBI" id="CHEBI:58937"/>
    </cofactor>
</comment>
<keyword evidence="5" id="KW-0670">Pyruvate</keyword>
<evidence type="ECO:0000256" key="2">
    <source>
        <dbReference type="ARBA" id="ARBA00023002"/>
    </source>
</evidence>
<dbReference type="STRING" id="587636.SAMN05216199_3013"/>
<dbReference type="InterPro" id="IPR029061">
    <property type="entry name" value="THDP-binding"/>
</dbReference>
<organism evidence="5 6">
    <name type="scientific">Pedococcus cremeus</name>
    <dbReference type="NCBI Taxonomy" id="587636"/>
    <lineage>
        <taxon>Bacteria</taxon>
        <taxon>Bacillati</taxon>
        <taxon>Actinomycetota</taxon>
        <taxon>Actinomycetes</taxon>
        <taxon>Micrococcales</taxon>
        <taxon>Intrasporangiaceae</taxon>
        <taxon>Pedococcus</taxon>
    </lineage>
</organism>
<name>A0A1H9WMZ0_9MICO</name>
<dbReference type="GO" id="GO:0006086">
    <property type="term" value="P:pyruvate decarboxylation to acetyl-CoA"/>
    <property type="evidence" value="ECO:0007669"/>
    <property type="project" value="TreeGrafter"/>
</dbReference>
<dbReference type="Gene3D" id="3.40.50.970">
    <property type="match status" value="1"/>
</dbReference>
<dbReference type="Pfam" id="PF00676">
    <property type="entry name" value="E1_dh"/>
    <property type="match status" value="1"/>
</dbReference>
<dbReference type="PANTHER" id="PTHR11516:SF60">
    <property type="entry name" value="PYRUVATE DEHYDROGENASE E1 COMPONENT SUBUNIT ALPHA"/>
    <property type="match status" value="1"/>
</dbReference>
<evidence type="ECO:0000313" key="6">
    <source>
        <dbReference type="Proteomes" id="UP000199019"/>
    </source>
</evidence>
<reference evidence="6" key="1">
    <citation type="submission" date="2016-10" db="EMBL/GenBank/DDBJ databases">
        <authorList>
            <person name="Varghese N."/>
            <person name="Submissions S."/>
        </authorList>
    </citation>
    <scope>NUCLEOTIDE SEQUENCE [LARGE SCALE GENOMIC DNA]</scope>
    <source>
        <strain evidence="6">CGMCC 1.6963</strain>
    </source>
</reference>
<dbReference type="SUPFAM" id="SSF52518">
    <property type="entry name" value="Thiamin diphosphate-binding fold (THDP-binding)"/>
    <property type="match status" value="1"/>
</dbReference>
<keyword evidence="3" id="KW-0786">Thiamine pyrophosphate</keyword>
<keyword evidence="6" id="KW-1185">Reference proteome</keyword>
<keyword evidence="2" id="KW-0560">Oxidoreductase</keyword>
<evidence type="ECO:0000256" key="3">
    <source>
        <dbReference type="ARBA" id="ARBA00023052"/>
    </source>
</evidence>
<feature type="domain" description="Dehydrogenase E1 component" evidence="4">
    <location>
        <begin position="16"/>
        <end position="247"/>
    </location>
</feature>
<accession>A0A1H9WMZ0</accession>
<dbReference type="GO" id="GO:0004739">
    <property type="term" value="F:pyruvate dehydrogenase (acetyl-transferring) activity"/>
    <property type="evidence" value="ECO:0007669"/>
    <property type="project" value="TreeGrafter"/>
</dbReference>
<dbReference type="InterPro" id="IPR001017">
    <property type="entry name" value="DH_E1"/>
</dbReference>
<gene>
    <name evidence="5" type="ORF">SAMN05216199_3013</name>
</gene>
<dbReference type="AlphaFoldDB" id="A0A1H9WMZ0"/>